<proteinExistence type="predicted"/>
<dbReference type="InterPro" id="IPR001789">
    <property type="entry name" value="Sig_transdc_resp-reg_receiver"/>
</dbReference>
<reference evidence="5" key="1">
    <citation type="submission" date="2020-05" db="EMBL/GenBank/DDBJ databases">
        <authorList>
            <person name="Chiriac C."/>
            <person name="Salcher M."/>
            <person name="Ghai R."/>
            <person name="Kavagutti S V."/>
        </authorList>
    </citation>
    <scope>NUCLEOTIDE SEQUENCE</scope>
</reference>
<dbReference type="SUPFAM" id="SSF52172">
    <property type="entry name" value="CheY-like"/>
    <property type="match status" value="1"/>
</dbReference>
<dbReference type="Pfam" id="PF00072">
    <property type="entry name" value="Response_reg"/>
    <property type="match status" value="1"/>
</dbReference>
<dbReference type="GO" id="GO:0000160">
    <property type="term" value="P:phosphorelay signal transduction system"/>
    <property type="evidence" value="ECO:0007669"/>
    <property type="project" value="InterPro"/>
</dbReference>
<dbReference type="EMBL" id="CAFBQV010000006">
    <property type="protein sequence ID" value="CAB5058296.1"/>
    <property type="molecule type" value="Genomic_DNA"/>
</dbReference>
<feature type="domain" description="Response regulatory" evidence="2">
    <location>
        <begin position="15"/>
        <end position="135"/>
    </location>
</feature>
<dbReference type="EMBL" id="CAFBOV010000013">
    <property type="protein sequence ID" value="CAB4988560.1"/>
    <property type="molecule type" value="Genomic_DNA"/>
</dbReference>
<evidence type="ECO:0000256" key="1">
    <source>
        <dbReference type="ARBA" id="ARBA00023125"/>
    </source>
</evidence>
<dbReference type="PROSITE" id="PS00622">
    <property type="entry name" value="HTH_LUXR_1"/>
    <property type="match status" value="1"/>
</dbReference>
<evidence type="ECO:0000313" key="6">
    <source>
        <dbReference type="EMBL" id="CAB4988560.1"/>
    </source>
</evidence>
<organism evidence="5">
    <name type="scientific">freshwater metagenome</name>
    <dbReference type="NCBI Taxonomy" id="449393"/>
    <lineage>
        <taxon>unclassified sequences</taxon>
        <taxon>metagenomes</taxon>
        <taxon>ecological metagenomes</taxon>
    </lineage>
</organism>
<dbReference type="PANTHER" id="PTHR45566:SF2">
    <property type="entry name" value="NARL SUBFAMILY"/>
    <property type="match status" value="1"/>
</dbReference>
<dbReference type="InterPro" id="IPR011006">
    <property type="entry name" value="CheY-like_superfamily"/>
</dbReference>
<dbReference type="SMART" id="SM00448">
    <property type="entry name" value="REC"/>
    <property type="match status" value="1"/>
</dbReference>
<dbReference type="EMBL" id="CAEZZK010000005">
    <property type="protein sequence ID" value="CAB4749037.1"/>
    <property type="molecule type" value="Genomic_DNA"/>
</dbReference>
<gene>
    <name evidence="3" type="ORF">UFOPK1353_00088</name>
    <name evidence="4" type="ORF">UFOPK2855_00048</name>
    <name evidence="5" type="ORF">UFOPK3026_00039</name>
    <name evidence="6" type="ORF">UFOPK4020_00130</name>
    <name evidence="7" type="ORF">UFOPK4345_00084</name>
</gene>
<dbReference type="InterPro" id="IPR000792">
    <property type="entry name" value="Tscrpt_reg_LuxR_C"/>
</dbReference>
<protein>
    <submittedName>
        <fullName evidence="5">Unannotated protein</fullName>
    </submittedName>
</protein>
<dbReference type="EMBL" id="CAFAAP010000003">
    <property type="protein sequence ID" value="CAB4792731.1"/>
    <property type="molecule type" value="Genomic_DNA"/>
</dbReference>
<dbReference type="PROSITE" id="PS50110">
    <property type="entry name" value="RESPONSE_REGULATORY"/>
    <property type="match status" value="1"/>
</dbReference>
<dbReference type="Pfam" id="PF00196">
    <property type="entry name" value="GerE"/>
    <property type="match status" value="1"/>
</dbReference>
<dbReference type="SUPFAM" id="SSF46894">
    <property type="entry name" value="C-terminal effector domain of the bipartite response regulators"/>
    <property type="match status" value="1"/>
</dbReference>
<dbReference type="InterPro" id="IPR036388">
    <property type="entry name" value="WH-like_DNA-bd_sf"/>
</dbReference>
<dbReference type="Gene3D" id="1.10.10.10">
    <property type="entry name" value="Winged helix-like DNA-binding domain superfamily/Winged helix DNA-binding domain"/>
    <property type="match status" value="1"/>
</dbReference>
<name>A0A6J6X626_9ZZZZ</name>
<dbReference type="AlphaFoldDB" id="A0A6J6X626"/>
<evidence type="ECO:0000313" key="5">
    <source>
        <dbReference type="EMBL" id="CAB4792731.1"/>
    </source>
</evidence>
<keyword evidence="1" id="KW-0238">DNA-binding</keyword>
<sequence length="225" mass="24493">MSSSDIITAMSNPLRLLLVDDDPFTRLTLSATLTSLKFSNIAQAASVAEAISIAEAAKPQVAILDLDLGEGPTGIDLAHRLREISPRIGIVMLSTYTEPRLIGSKQQVMPDRAIYIVKQSITSSEMLLDAITKSLSSVAFLSESIAPPSPLAEFGDTQVEIMRLISAGKSNAEISELLFMKEGSVEKSIARLIKKLGLKATRKQNQRVLIAQEFYRLTKNANEPH</sequence>
<accession>A0A6J6X626</accession>
<dbReference type="PANTHER" id="PTHR45566">
    <property type="entry name" value="HTH-TYPE TRANSCRIPTIONAL REGULATOR YHJB-RELATED"/>
    <property type="match status" value="1"/>
</dbReference>
<dbReference type="InterPro" id="IPR016032">
    <property type="entry name" value="Sig_transdc_resp-reg_C-effctor"/>
</dbReference>
<dbReference type="GO" id="GO:0003677">
    <property type="term" value="F:DNA binding"/>
    <property type="evidence" value="ECO:0007669"/>
    <property type="project" value="UniProtKB-KW"/>
</dbReference>
<evidence type="ECO:0000313" key="3">
    <source>
        <dbReference type="EMBL" id="CAB4529882.1"/>
    </source>
</evidence>
<dbReference type="EMBL" id="CAEZSE010000007">
    <property type="protein sequence ID" value="CAB4529882.1"/>
    <property type="molecule type" value="Genomic_DNA"/>
</dbReference>
<evidence type="ECO:0000313" key="4">
    <source>
        <dbReference type="EMBL" id="CAB4749037.1"/>
    </source>
</evidence>
<evidence type="ECO:0000313" key="7">
    <source>
        <dbReference type="EMBL" id="CAB5058296.1"/>
    </source>
</evidence>
<dbReference type="SMART" id="SM00421">
    <property type="entry name" value="HTH_LUXR"/>
    <property type="match status" value="1"/>
</dbReference>
<dbReference type="Gene3D" id="3.40.50.2300">
    <property type="match status" value="1"/>
</dbReference>
<dbReference type="InterPro" id="IPR051015">
    <property type="entry name" value="EvgA-like"/>
</dbReference>
<evidence type="ECO:0000259" key="2">
    <source>
        <dbReference type="PROSITE" id="PS50110"/>
    </source>
</evidence>
<dbReference type="GO" id="GO:0006355">
    <property type="term" value="P:regulation of DNA-templated transcription"/>
    <property type="evidence" value="ECO:0007669"/>
    <property type="project" value="InterPro"/>
</dbReference>